<feature type="domain" description="Flagellar hook protein FlgE D2" evidence="8">
    <location>
        <begin position="184"/>
        <end position="312"/>
    </location>
</feature>
<accession>A0A1L3ZUB0</accession>
<evidence type="ECO:0000259" key="9">
    <source>
        <dbReference type="Pfam" id="PF22692"/>
    </source>
</evidence>
<dbReference type="GO" id="GO:0071978">
    <property type="term" value="P:bacterial-type flagellum-dependent swarming motility"/>
    <property type="evidence" value="ECO:0007669"/>
    <property type="project" value="TreeGrafter"/>
</dbReference>
<protein>
    <recommendedName>
        <fullName evidence="3 5">Flagellar hook protein FlgE</fullName>
    </recommendedName>
</protein>
<dbReference type="OrthoDB" id="8372879at2"/>
<dbReference type="STRING" id="1921510.BSL82_07875"/>
<dbReference type="GO" id="GO:0009425">
    <property type="term" value="C:bacterial-type flagellum basal body"/>
    <property type="evidence" value="ECO:0007669"/>
    <property type="project" value="UniProtKB-SubCell"/>
</dbReference>
<dbReference type="EMBL" id="CP018221">
    <property type="protein sequence ID" value="API59236.1"/>
    <property type="molecule type" value="Genomic_DNA"/>
</dbReference>
<dbReference type="AlphaFoldDB" id="A0A1L3ZUB0"/>
<evidence type="ECO:0000256" key="2">
    <source>
        <dbReference type="ARBA" id="ARBA00009677"/>
    </source>
</evidence>
<evidence type="ECO:0000259" key="7">
    <source>
        <dbReference type="Pfam" id="PF06429"/>
    </source>
</evidence>
<gene>
    <name evidence="10" type="ORF">BSL82_07875</name>
</gene>
<dbReference type="InterPro" id="IPR010930">
    <property type="entry name" value="Flg_bb/hook_C_dom"/>
</dbReference>
<keyword evidence="10" id="KW-0282">Flagellum</keyword>
<keyword evidence="10" id="KW-0966">Cell projection</keyword>
<dbReference type="Pfam" id="PF07559">
    <property type="entry name" value="FlgE_D2"/>
    <property type="match status" value="1"/>
</dbReference>
<keyword evidence="10" id="KW-0969">Cilium</keyword>
<dbReference type="PANTHER" id="PTHR30435">
    <property type="entry name" value="FLAGELLAR PROTEIN"/>
    <property type="match status" value="1"/>
</dbReference>
<evidence type="ECO:0000259" key="6">
    <source>
        <dbReference type="Pfam" id="PF00460"/>
    </source>
</evidence>
<dbReference type="NCBIfam" id="TIGR03506">
    <property type="entry name" value="FlgEFG_subfam"/>
    <property type="match status" value="1"/>
</dbReference>
<dbReference type="InterPro" id="IPR020013">
    <property type="entry name" value="Flagellar_FlgE/F/G"/>
</dbReference>
<dbReference type="Pfam" id="PF00460">
    <property type="entry name" value="Flg_bb_rod"/>
    <property type="match status" value="1"/>
</dbReference>
<evidence type="ECO:0000313" key="10">
    <source>
        <dbReference type="EMBL" id="API59236.1"/>
    </source>
</evidence>
<name>A0A1L3ZUB0_9SPHN</name>
<dbReference type="Pfam" id="PF06429">
    <property type="entry name" value="Flg_bbr_C"/>
    <property type="match status" value="1"/>
</dbReference>
<dbReference type="PANTHER" id="PTHR30435:SF1">
    <property type="entry name" value="FLAGELLAR HOOK PROTEIN FLGE"/>
    <property type="match status" value="1"/>
</dbReference>
<dbReference type="InterPro" id="IPR037925">
    <property type="entry name" value="FlgE/F/G-like"/>
</dbReference>
<proteinExistence type="inferred from homology"/>
<comment type="similarity">
    <text evidence="2 5">Belongs to the flagella basal body rod proteins family.</text>
</comment>
<organism evidence="10 11">
    <name type="scientific">Tardibacter chloracetimidivorans</name>
    <dbReference type="NCBI Taxonomy" id="1921510"/>
    <lineage>
        <taxon>Bacteria</taxon>
        <taxon>Pseudomonadati</taxon>
        <taxon>Pseudomonadota</taxon>
        <taxon>Alphaproteobacteria</taxon>
        <taxon>Sphingomonadales</taxon>
        <taxon>Sphingomonadaceae</taxon>
        <taxon>Tardibacter</taxon>
    </lineage>
</organism>
<dbReference type="Gene3D" id="2.60.98.20">
    <property type="entry name" value="Flagellar hook protein FlgE"/>
    <property type="match status" value="1"/>
</dbReference>
<feature type="domain" description="Flagellar basal body rod protein N-terminal" evidence="6">
    <location>
        <begin position="3"/>
        <end position="33"/>
    </location>
</feature>
<evidence type="ECO:0000256" key="4">
    <source>
        <dbReference type="ARBA" id="ARBA00023143"/>
    </source>
</evidence>
<evidence type="ECO:0000256" key="1">
    <source>
        <dbReference type="ARBA" id="ARBA00004117"/>
    </source>
</evidence>
<dbReference type="SUPFAM" id="SSF117143">
    <property type="entry name" value="Flagellar hook protein flgE"/>
    <property type="match status" value="1"/>
</dbReference>
<feature type="domain" description="Flagellar basal-body/hook protein C-terminal" evidence="7">
    <location>
        <begin position="386"/>
        <end position="430"/>
    </location>
</feature>
<evidence type="ECO:0000313" key="11">
    <source>
        <dbReference type="Proteomes" id="UP000182063"/>
    </source>
</evidence>
<keyword evidence="11" id="KW-1185">Reference proteome</keyword>
<keyword evidence="4 5" id="KW-0975">Bacterial flagellum</keyword>
<feature type="domain" description="Flagellar hook protein FlgE/F/G-like D1" evidence="9">
    <location>
        <begin position="84"/>
        <end position="129"/>
    </location>
</feature>
<dbReference type="InterPro" id="IPR001444">
    <property type="entry name" value="Flag_bb_rod_N"/>
</dbReference>
<dbReference type="InterPro" id="IPR011491">
    <property type="entry name" value="FlgE_D2"/>
</dbReference>
<dbReference type="Pfam" id="PF22692">
    <property type="entry name" value="LlgE_F_G_D1"/>
    <property type="match status" value="1"/>
</dbReference>
<evidence type="ECO:0000259" key="8">
    <source>
        <dbReference type="Pfam" id="PF07559"/>
    </source>
</evidence>
<comment type="subcellular location">
    <subcellularLocation>
        <location evidence="1 5">Bacterial flagellum basal body</location>
    </subcellularLocation>
</comment>
<sequence>MAMYTSLTGLNAAQTDLSTTSNNIANVGTIGFKRSRAEFGDIISSSALQSAGRVAGSGTALKTIKQQFTQGAIQSSLNVMDMSIMGEGFFMVKSTSGTTDMSFTRNGSFSVNSDRFVVDSGGQALQVYPVNDSGTVISTSISDTRALRLPLTSGQPRATTGINLALNLPSDAEVIPNNPIYDPVTNPYTFNPDSPTTYNKMTSTTVYDSLGNPLAAEIYYVRTSSSNSAATTNDWNVHLIVDGTELTPSSGASPMQLSFDTNGQLVTPTTGIGFNPLPIPGGDPLTVSLDHGTATTQYSDPFSIISFTQDGFPSGRLDSVTVDSDGVVRASFTNGETQALGKVAVASFANLNGLKQTGDAHYTATGLSGAPILGEAGSSGVGTIRSGSLEQSNVDITEELVNLITAQRNFQANAKAIETDSTMTSAIINIRS</sequence>
<dbReference type="KEGG" id="sphj:BSL82_07875"/>
<dbReference type="GO" id="GO:0005829">
    <property type="term" value="C:cytosol"/>
    <property type="evidence" value="ECO:0007669"/>
    <property type="project" value="TreeGrafter"/>
</dbReference>
<dbReference type="RefSeq" id="WP_072596785.1">
    <property type="nucleotide sequence ID" value="NZ_CP018221.1"/>
</dbReference>
<dbReference type="InterPro" id="IPR053967">
    <property type="entry name" value="LlgE_F_G-like_D1"/>
</dbReference>
<reference evidence="11" key="1">
    <citation type="submission" date="2016-11" db="EMBL/GenBank/DDBJ databases">
        <title>Complete Genome Sequence of alachlor-degrading Sphingomonas sp. strain JJ-A5.</title>
        <authorList>
            <person name="Lee H."/>
            <person name="Ka J.-O."/>
        </authorList>
    </citation>
    <scope>NUCLEOTIDE SEQUENCE [LARGE SCALE GENOMIC DNA]</scope>
    <source>
        <strain evidence="11">JJ-A5</strain>
    </source>
</reference>
<dbReference type="InterPro" id="IPR037058">
    <property type="entry name" value="Falgellar_hook_FlgE_sf"/>
</dbReference>
<dbReference type="GO" id="GO:0009424">
    <property type="term" value="C:bacterial-type flagellum hook"/>
    <property type="evidence" value="ECO:0007669"/>
    <property type="project" value="TreeGrafter"/>
</dbReference>
<dbReference type="Proteomes" id="UP000182063">
    <property type="component" value="Chromosome"/>
</dbReference>
<evidence type="ECO:0000256" key="3">
    <source>
        <dbReference type="ARBA" id="ARBA00019015"/>
    </source>
</evidence>
<evidence type="ECO:0000256" key="5">
    <source>
        <dbReference type="RuleBase" id="RU362116"/>
    </source>
</evidence>
<comment type="function">
    <text evidence="5">A flexible structure which links the flagellar filament to the drive apparatus in the basal body.</text>
</comment>